<proteinExistence type="predicted"/>
<reference evidence="2" key="1">
    <citation type="submission" date="2024-07" db="EMBL/GenBank/DDBJ databases">
        <authorList>
            <person name="Yu S.T."/>
        </authorList>
    </citation>
    <scope>NUCLEOTIDE SEQUENCE</scope>
    <source>
        <strain evidence="2">R39</strain>
    </source>
</reference>
<evidence type="ECO:0000256" key="1">
    <source>
        <dbReference type="SAM" id="MobiDB-lite"/>
    </source>
</evidence>
<sequence length="77" mass="8385">MIRTTANRWNLRTDGRNAFAADHAPRIRPARLGGRGNAAGRMAVLDLPAVRERRQPPGDQNLSDGTDGRLKPPAMAL</sequence>
<feature type="region of interest" description="Disordered" evidence="1">
    <location>
        <begin position="49"/>
        <end position="77"/>
    </location>
</feature>
<gene>
    <name evidence="2" type="ORF">AB5J52_10710</name>
</gene>
<evidence type="ECO:0000313" key="2">
    <source>
        <dbReference type="EMBL" id="XDQ42684.1"/>
    </source>
</evidence>
<dbReference type="RefSeq" id="WP_369222015.1">
    <property type="nucleotide sequence ID" value="NZ_CP163441.1"/>
</dbReference>
<dbReference type="AlphaFoldDB" id="A0AB39QJ62"/>
<dbReference type="EMBL" id="CP163441">
    <property type="protein sequence ID" value="XDQ42684.1"/>
    <property type="molecule type" value="Genomic_DNA"/>
</dbReference>
<accession>A0AB39QJ62</accession>
<name>A0AB39QJ62_9ACTN</name>
<organism evidence="2">
    <name type="scientific">Streptomyces sp. R39</name>
    <dbReference type="NCBI Taxonomy" id="3238631"/>
    <lineage>
        <taxon>Bacteria</taxon>
        <taxon>Bacillati</taxon>
        <taxon>Actinomycetota</taxon>
        <taxon>Actinomycetes</taxon>
        <taxon>Kitasatosporales</taxon>
        <taxon>Streptomycetaceae</taxon>
        <taxon>Streptomyces</taxon>
    </lineage>
</organism>
<protein>
    <submittedName>
        <fullName evidence="2">Uncharacterized protein</fullName>
    </submittedName>
</protein>